<accession>A0A166QQY3</accession>
<sequence>MSSSHGPRLLGGIMLRDELELLHKTLDSSRLQPSDYVNLAGTRPKFFTPDSTFELGYMQLNLNKELIPFPENSSGFLYLSALADKPQSAWEIRFRVTHSNAPQSFKSGVDLIRPDQKPWHIPLRSLGSKVHAALWELLLRDGLVDDALLHVRPFNAKQHIQTLYPSRLHPSDHLNISGSSHLKISAQESPFHITYTTSKNSPVPFPDYARGFLYLYSPVAEAKAMWEIRFRVTNDNCPSSFKSGWDLLYPNLNPWAISLGSLRAHHPNYLPLRDLLIHEGLDVDALLEKIGITKTKKPTSRPVIDYSLAQRFCINFERTNMTPTFITYGGERLQCAIQRIFDVGQQPRLSPYSGLAWCRFEAYSSAGSTQPDRLAIRILEMITL</sequence>
<protein>
    <submittedName>
        <fullName evidence="1">Uncharacterized protein</fullName>
    </submittedName>
</protein>
<organism evidence="1 2">
    <name type="scientific">Athelia psychrophila</name>
    <dbReference type="NCBI Taxonomy" id="1759441"/>
    <lineage>
        <taxon>Eukaryota</taxon>
        <taxon>Fungi</taxon>
        <taxon>Dikarya</taxon>
        <taxon>Basidiomycota</taxon>
        <taxon>Agaricomycotina</taxon>
        <taxon>Agaricomycetes</taxon>
        <taxon>Agaricomycetidae</taxon>
        <taxon>Atheliales</taxon>
        <taxon>Atheliaceae</taxon>
        <taxon>Athelia</taxon>
    </lineage>
</organism>
<reference evidence="1 2" key="1">
    <citation type="journal article" date="2016" name="Mol. Biol. Evol.">
        <title>Comparative Genomics of Early-Diverging Mushroom-Forming Fungi Provides Insights into the Origins of Lignocellulose Decay Capabilities.</title>
        <authorList>
            <person name="Nagy L.G."/>
            <person name="Riley R."/>
            <person name="Tritt A."/>
            <person name="Adam C."/>
            <person name="Daum C."/>
            <person name="Floudas D."/>
            <person name="Sun H."/>
            <person name="Yadav J.S."/>
            <person name="Pangilinan J."/>
            <person name="Larsson K.H."/>
            <person name="Matsuura K."/>
            <person name="Barry K."/>
            <person name="Labutti K."/>
            <person name="Kuo R."/>
            <person name="Ohm R.A."/>
            <person name="Bhattacharya S.S."/>
            <person name="Shirouzu T."/>
            <person name="Yoshinaga Y."/>
            <person name="Martin F.M."/>
            <person name="Grigoriev I.V."/>
            <person name="Hibbett D.S."/>
        </authorList>
    </citation>
    <scope>NUCLEOTIDE SEQUENCE [LARGE SCALE GENOMIC DNA]</scope>
    <source>
        <strain evidence="1 2">CBS 109695</strain>
    </source>
</reference>
<name>A0A166QQY3_9AGAM</name>
<dbReference type="EMBL" id="KV417509">
    <property type="protein sequence ID" value="KZP27441.1"/>
    <property type="molecule type" value="Genomic_DNA"/>
</dbReference>
<dbReference type="AlphaFoldDB" id="A0A166QQY3"/>
<proteinExistence type="predicted"/>
<keyword evidence="2" id="KW-1185">Reference proteome</keyword>
<dbReference type="OrthoDB" id="2750929at2759"/>
<evidence type="ECO:0000313" key="1">
    <source>
        <dbReference type="EMBL" id="KZP27441.1"/>
    </source>
</evidence>
<dbReference type="Proteomes" id="UP000076532">
    <property type="component" value="Unassembled WGS sequence"/>
</dbReference>
<gene>
    <name evidence="1" type="ORF">FIBSPDRAFT_315985</name>
</gene>
<evidence type="ECO:0000313" key="2">
    <source>
        <dbReference type="Proteomes" id="UP000076532"/>
    </source>
</evidence>